<dbReference type="InterPro" id="IPR050171">
    <property type="entry name" value="MFS_Transporters"/>
</dbReference>
<feature type="transmembrane region" description="Helical" evidence="7">
    <location>
        <begin position="396"/>
        <end position="419"/>
    </location>
</feature>
<evidence type="ECO:0000256" key="4">
    <source>
        <dbReference type="ARBA" id="ARBA00022692"/>
    </source>
</evidence>
<keyword evidence="10" id="KW-1185">Reference proteome</keyword>
<feature type="transmembrane region" description="Helical" evidence="7">
    <location>
        <begin position="39"/>
        <end position="62"/>
    </location>
</feature>
<dbReference type="InterPro" id="IPR036259">
    <property type="entry name" value="MFS_trans_sf"/>
</dbReference>
<dbReference type="RefSeq" id="WP_011939616.1">
    <property type="nucleotide sequence ID" value="NC_009483.1"/>
</dbReference>
<keyword evidence="6 7" id="KW-0472">Membrane</keyword>
<dbReference type="STRING" id="351605.Gura_2766"/>
<keyword evidence="2" id="KW-0813">Transport</keyword>
<feature type="transmembrane region" description="Helical" evidence="7">
    <location>
        <begin position="309"/>
        <end position="325"/>
    </location>
</feature>
<dbReference type="InterPro" id="IPR011701">
    <property type="entry name" value="MFS"/>
</dbReference>
<dbReference type="EMBL" id="CP000698">
    <property type="protein sequence ID" value="ABQ26940.1"/>
    <property type="molecule type" value="Genomic_DNA"/>
</dbReference>
<keyword evidence="5 7" id="KW-1133">Transmembrane helix</keyword>
<dbReference type="HOGENOM" id="CLU_052485_0_0_7"/>
<evidence type="ECO:0000256" key="3">
    <source>
        <dbReference type="ARBA" id="ARBA00022475"/>
    </source>
</evidence>
<feature type="transmembrane region" description="Helical" evidence="7">
    <location>
        <begin position="235"/>
        <end position="255"/>
    </location>
</feature>
<feature type="transmembrane region" description="Helical" evidence="7">
    <location>
        <begin position="368"/>
        <end position="390"/>
    </location>
</feature>
<comment type="subcellular location">
    <subcellularLocation>
        <location evidence="1">Cell membrane</location>
        <topology evidence="1">Multi-pass membrane protein</topology>
    </subcellularLocation>
</comment>
<evidence type="ECO:0000256" key="6">
    <source>
        <dbReference type="ARBA" id="ARBA00023136"/>
    </source>
</evidence>
<feature type="transmembrane region" description="Helical" evidence="7">
    <location>
        <begin position="9"/>
        <end position="33"/>
    </location>
</feature>
<evidence type="ECO:0000256" key="5">
    <source>
        <dbReference type="ARBA" id="ARBA00022989"/>
    </source>
</evidence>
<feature type="transmembrane region" description="Helical" evidence="7">
    <location>
        <begin position="275"/>
        <end position="297"/>
    </location>
</feature>
<proteinExistence type="predicted"/>
<name>A5G572_GEOUR</name>
<dbReference type="GO" id="GO:0022857">
    <property type="term" value="F:transmembrane transporter activity"/>
    <property type="evidence" value="ECO:0007669"/>
    <property type="project" value="InterPro"/>
</dbReference>
<dbReference type="Proteomes" id="UP000006695">
    <property type="component" value="Chromosome"/>
</dbReference>
<protein>
    <submittedName>
        <fullName evidence="9">Major facilitator superfamily MFS_1</fullName>
    </submittedName>
</protein>
<dbReference type="AlphaFoldDB" id="A5G572"/>
<dbReference type="OrthoDB" id="9814001at2"/>
<dbReference type="GO" id="GO:0005886">
    <property type="term" value="C:plasma membrane"/>
    <property type="evidence" value="ECO:0007669"/>
    <property type="project" value="UniProtKB-SubCell"/>
</dbReference>
<feature type="transmembrane region" description="Helical" evidence="7">
    <location>
        <begin position="100"/>
        <end position="121"/>
    </location>
</feature>
<accession>A5G572</accession>
<reference evidence="9 10" key="1">
    <citation type="submission" date="2007-05" db="EMBL/GenBank/DDBJ databases">
        <title>Complete sequence of Geobacter uraniireducens Rf4.</title>
        <authorList>
            <consortium name="US DOE Joint Genome Institute"/>
            <person name="Copeland A."/>
            <person name="Lucas S."/>
            <person name="Lapidus A."/>
            <person name="Barry K."/>
            <person name="Detter J.C."/>
            <person name="Glavina del Rio T."/>
            <person name="Hammon N."/>
            <person name="Israni S."/>
            <person name="Dalin E."/>
            <person name="Tice H."/>
            <person name="Pitluck S."/>
            <person name="Chertkov O."/>
            <person name="Brettin T."/>
            <person name="Bruce D."/>
            <person name="Han C."/>
            <person name="Schmutz J."/>
            <person name="Larimer F."/>
            <person name="Land M."/>
            <person name="Hauser L."/>
            <person name="Kyrpides N."/>
            <person name="Mikhailova N."/>
            <person name="Shelobolina E."/>
            <person name="Aklujkar M."/>
            <person name="Lovley D."/>
            <person name="Richardson P."/>
        </authorList>
    </citation>
    <scope>NUCLEOTIDE SEQUENCE [LARGE SCALE GENOMIC DNA]</scope>
    <source>
        <strain evidence="9 10">Rf4</strain>
    </source>
</reference>
<evidence type="ECO:0000256" key="2">
    <source>
        <dbReference type="ARBA" id="ARBA00022448"/>
    </source>
</evidence>
<dbReference type="SUPFAM" id="SSF103473">
    <property type="entry name" value="MFS general substrate transporter"/>
    <property type="match status" value="1"/>
</dbReference>
<evidence type="ECO:0000313" key="10">
    <source>
        <dbReference type="Proteomes" id="UP000006695"/>
    </source>
</evidence>
<feature type="transmembrane region" description="Helical" evidence="7">
    <location>
        <begin position="162"/>
        <end position="182"/>
    </location>
</feature>
<gene>
    <name evidence="9" type="ordered locus">Gura_2766</name>
</gene>
<sequence length="429" mass="45804">MNANERKVAWLASLSHGVNHGYMTLLPAVLVVLAGDQSLGFFALGAIINVGYCLFGVGSIPAGIMADRLGAKKMLVLGLWGMAISAILVGLSPGSWSFGFAYALLGLTASIYHPSGLSLIAHHIAKKGKALSLHGILGNLGLSLAPLFAGTMVMLFDTWRAAYIAFGILGLIFAFVVQITVIDGENEWSRADLMGILSWRPFRPLSNASGAVTIGAEASTAAEPAVTPPVSKIPVALLVLYGGSILFGFVYRGSLTFFPALFQQEINFVSTADQPVMVAGMLTSAILTLGIFGQWLGGYLSDRARHPELVHIGIYLIVIPAAYYISRYTNTSLIVASIVFTLVFYGWQPIQNSLIASYTAKRSYGKGYGWNFFFIMGMGSIATLVGGYIVDSKGVDAVYTLLAALSILGLMVSILAYTLRYRSDVARNV</sequence>
<feature type="transmembrane region" description="Helical" evidence="7">
    <location>
        <begin position="74"/>
        <end position="94"/>
    </location>
</feature>
<evidence type="ECO:0000256" key="7">
    <source>
        <dbReference type="SAM" id="Phobius"/>
    </source>
</evidence>
<dbReference type="InterPro" id="IPR020846">
    <property type="entry name" value="MFS_dom"/>
</dbReference>
<dbReference type="PANTHER" id="PTHR23517:SF2">
    <property type="entry name" value="MULTIDRUG RESISTANCE PROTEIN MDTH"/>
    <property type="match status" value="1"/>
</dbReference>
<feature type="transmembrane region" description="Helical" evidence="7">
    <location>
        <begin position="331"/>
        <end position="347"/>
    </location>
</feature>
<organism evidence="9 10">
    <name type="scientific">Geotalea uraniireducens (strain Rf4)</name>
    <name type="common">Geobacter uraniireducens</name>
    <dbReference type="NCBI Taxonomy" id="351605"/>
    <lineage>
        <taxon>Bacteria</taxon>
        <taxon>Pseudomonadati</taxon>
        <taxon>Thermodesulfobacteriota</taxon>
        <taxon>Desulfuromonadia</taxon>
        <taxon>Geobacterales</taxon>
        <taxon>Geobacteraceae</taxon>
        <taxon>Geotalea</taxon>
    </lineage>
</organism>
<feature type="domain" description="Major facilitator superfamily (MFS) profile" evidence="8">
    <location>
        <begin position="5"/>
        <end position="421"/>
    </location>
</feature>
<dbReference type="KEGG" id="gur:Gura_2766"/>
<feature type="transmembrane region" description="Helical" evidence="7">
    <location>
        <begin position="133"/>
        <end position="156"/>
    </location>
</feature>
<evidence type="ECO:0000259" key="8">
    <source>
        <dbReference type="PROSITE" id="PS50850"/>
    </source>
</evidence>
<evidence type="ECO:0000256" key="1">
    <source>
        <dbReference type="ARBA" id="ARBA00004651"/>
    </source>
</evidence>
<dbReference type="Pfam" id="PF07690">
    <property type="entry name" value="MFS_1"/>
    <property type="match status" value="1"/>
</dbReference>
<dbReference type="PROSITE" id="PS50850">
    <property type="entry name" value="MFS"/>
    <property type="match status" value="1"/>
</dbReference>
<evidence type="ECO:0000313" key="9">
    <source>
        <dbReference type="EMBL" id="ABQ26940.1"/>
    </source>
</evidence>
<dbReference type="PANTHER" id="PTHR23517">
    <property type="entry name" value="RESISTANCE PROTEIN MDTM, PUTATIVE-RELATED-RELATED"/>
    <property type="match status" value="1"/>
</dbReference>
<keyword evidence="3" id="KW-1003">Cell membrane</keyword>
<dbReference type="Gene3D" id="1.20.1250.20">
    <property type="entry name" value="MFS general substrate transporter like domains"/>
    <property type="match status" value="2"/>
</dbReference>
<keyword evidence="4 7" id="KW-0812">Transmembrane</keyword>